<dbReference type="EMBL" id="BTSX01000002">
    <property type="protein sequence ID" value="GMS86905.1"/>
    <property type="molecule type" value="Genomic_DNA"/>
</dbReference>
<name>A0AAV5SW20_9BILA</name>
<evidence type="ECO:0000256" key="1">
    <source>
        <dbReference type="SAM" id="MobiDB-lite"/>
    </source>
</evidence>
<accession>A0AAV5SW20</accession>
<protein>
    <recommendedName>
        <fullName evidence="4">Protein yippee-like</fullName>
    </recommendedName>
</protein>
<sequence length="72" mass="8336">NRYLGRTAEILCCRSCKGRISTIWRSESAPDYTTHGKLLLLPSLLVTLQNSRCPSSLSREMRRENRSEHKEE</sequence>
<comment type="caution">
    <text evidence="2">The sequence shown here is derived from an EMBL/GenBank/DDBJ whole genome shotgun (WGS) entry which is preliminary data.</text>
</comment>
<dbReference type="AlphaFoldDB" id="A0AAV5SW20"/>
<evidence type="ECO:0000313" key="2">
    <source>
        <dbReference type="EMBL" id="GMS86905.1"/>
    </source>
</evidence>
<organism evidence="2 3">
    <name type="scientific">Pristionchus entomophagus</name>
    <dbReference type="NCBI Taxonomy" id="358040"/>
    <lineage>
        <taxon>Eukaryota</taxon>
        <taxon>Metazoa</taxon>
        <taxon>Ecdysozoa</taxon>
        <taxon>Nematoda</taxon>
        <taxon>Chromadorea</taxon>
        <taxon>Rhabditida</taxon>
        <taxon>Rhabditina</taxon>
        <taxon>Diplogasteromorpha</taxon>
        <taxon>Diplogasteroidea</taxon>
        <taxon>Neodiplogasteridae</taxon>
        <taxon>Pristionchus</taxon>
    </lineage>
</organism>
<keyword evidence="3" id="KW-1185">Reference proteome</keyword>
<feature type="compositionally biased region" description="Basic and acidic residues" evidence="1">
    <location>
        <begin position="59"/>
        <end position="72"/>
    </location>
</feature>
<evidence type="ECO:0008006" key="4">
    <source>
        <dbReference type="Google" id="ProtNLM"/>
    </source>
</evidence>
<feature type="non-terminal residue" evidence="2">
    <location>
        <position position="72"/>
    </location>
</feature>
<feature type="region of interest" description="Disordered" evidence="1">
    <location>
        <begin position="52"/>
        <end position="72"/>
    </location>
</feature>
<reference evidence="2" key="1">
    <citation type="submission" date="2023-10" db="EMBL/GenBank/DDBJ databases">
        <title>Genome assembly of Pristionchus species.</title>
        <authorList>
            <person name="Yoshida K."/>
            <person name="Sommer R.J."/>
        </authorList>
    </citation>
    <scope>NUCLEOTIDE SEQUENCE</scope>
    <source>
        <strain evidence="2">RS0144</strain>
    </source>
</reference>
<evidence type="ECO:0000313" key="3">
    <source>
        <dbReference type="Proteomes" id="UP001432027"/>
    </source>
</evidence>
<dbReference type="Proteomes" id="UP001432027">
    <property type="component" value="Unassembled WGS sequence"/>
</dbReference>
<proteinExistence type="predicted"/>
<gene>
    <name evidence="2" type="ORF">PENTCL1PPCAC_9080</name>
</gene>
<feature type="non-terminal residue" evidence="2">
    <location>
        <position position="1"/>
    </location>
</feature>